<accession>A0ABP4S2L2</accession>
<name>A0ABP4S2L2_9MICO</name>
<dbReference type="Pfam" id="PF14099">
    <property type="entry name" value="Polysacc_lyase"/>
    <property type="match status" value="1"/>
</dbReference>
<evidence type="ECO:0000313" key="1">
    <source>
        <dbReference type="EMBL" id="GAA1666376.1"/>
    </source>
</evidence>
<evidence type="ECO:0008006" key="3">
    <source>
        <dbReference type="Google" id="ProtNLM"/>
    </source>
</evidence>
<organism evidence="1 2">
    <name type="scientific">Microbacterium lacus</name>
    <dbReference type="NCBI Taxonomy" id="415217"/>
    <lineage>
        <taxon>Bacteria</taxon>
        <taxon>Bacillati</taxon>
        <taxon>Actinomycetota</taxon>
        <taxon>Actinomycetes</taxon>
        <taxon>Micrococcales</taxon>
        <taxon>Microbacteriaceae</taxon>
        <taxon>Microbacterium</taxon>
    </lineage>
</organism>
<dbReference type="EMBL" id="BAAAPK010000001">
    <property type="protein sequence ID" value="GAA1666376.1"/>
    <property type="molecule type" value="Genomic_DNA"/>
</dbReference>
<keyword evidence="2" id="KW-1185">Reference proteome</keyword>
<gene>
    <name evidence="1" type="ORF">GCM10009807_08100</name>
</gene>
<evidence type="ECO:0000313" key="2">
    <source>
        <dbReference type="Proteomes" id="UP001500596"/>
    </source>
</evidence>
<sequence length="452" mass="50078">MYELVDNTTPVPLSSTRWKAVYGSATPIPTDTEYVKYDWSPTLYAVTRWPGGESKWQWDRMTYDFQRRAGFPAGVPIAWVAGTSVYRWATSDEIFFLAPDGRRHRVSADEWQRAGSPAAQTLSDEGFIKLPWAGEVFRMTSLSSWTGYQAAWDEQKREDFPTPSVVQHIPGESFTSVEGTSDIKYTSSLLNRTITYSQWRAAGFPLDPTSVGPLVLANPGQLVGVGGRTYRAQSASTSYSIKVGPNYSRFEVRGGDQWVASDGEMERAELARVGYYPRDTDLWGAFDVRVTGDVSKTWDGGGPNISQIFTNVEPGEKNKPPAIAFKITPAGALEVHTRGDKNAITVTTPRTVVRTSIPNANDGRVIHVVYRTRLNAFGGELDVWIDGTRVVRSRDASIGYNDTTDDSLPQFKFGQYRSATSETIVTEFANVDFGTANLLGRVANPLPWPEGY</sequence>
<dbReference type="InterPro" id="IPR025975">
    <property type="entry name" value="Polysacc_lyase"/>
</dbReference>
<comment type="caution">
    <text evidence="1">The sequence shown here is derived from an EMBL/GenBank/DDBJ whole genome shotgun (WGS) entry which is preliminary data.</text>
</comment>
<dbReference type="Proteomes" id="UP001500596">
    <property type="component" value="Unassembled WGS sequence"/>
</dbReference>
<protein>
    <recommendedName>
        <fullName evidence="3">Minor tail protein</fullName>
    </recommendedName>
</protein>
<dbReference type="Gene3D" id="2.60.120.200">
    <property type="match status" value="1"/>
</dbReference>
<proteinExistence type="predicted"/>
<reference evidence="2" key="1">
    <citation type="journal article" date="2019" name="Int. J. Syst. Evol. Microbiol.">
        <title>The Global Catalogue of Microorganisms (GCM) 10K type strain sequencing project: providing services to taxonomists for standard genome sequencing and annotation.</title>
        <authorList>
            <consortium name="The Broad Institute Genomics Platform"/>
            <consortium name="The Broad Institute Genome Sequencing Center for Infectious Disease"/>
            <person name="Wu L."/>
            <person name="Ma J."/>
        </authorList>
    </citation>
    <scope>NUCLEOTIDE SEQUENCE [LARGE SCALE GENOMIC DNA]</scope>
    <source>
        <strain evidence="2">JCM 15575</strain>
    </source>
</reference>